<dbReference type="InterPro" id="IPR000008">
    <property type="entry name" value="C2_dom"/>
</dbReference>
<dbReference type="PROSITE" id="PS00678">
    <property type="entry name" value="WD_REPEATS_1"/>
    <property type="match status" value="9"/>
</dbReference>
<accession>A0AAD6ZKE3</accession>
<dbReference type="SUPFAM" id="SSF50998">
    <property type="entry name" value="Quinoprotein alcohol dehydrogenase-like"/>
    <property type="match status" value="1"/>
</dbReference>
<dbReference type="InterPro" id="IPR056884">
    <property type="entry name" value="NPHP3-like_N"/>
</dbReference>
<dbReference type="Pfam" id="PF00168">
    <property type="entry name" value="C2"/>
    <property type="match status" value="1"/>
</dbReference>
<sequence>MSSSYSLLVRTVDEIPWRRSGATQTKNPSLYVAINLDGIEVQRTQTVKWELSPKWDHMVLIPDAAAVLSLRLFHNSSLAFTRDKCLGTVDTDIATLRKLCGSDGDGDAKVVNLELTGVEGAVKGRPAGTISVGLMRSTQAASLAVDQAQKAAENVATTPGLMTTGGIVVQSVAPVSQLNSALASITSRLHIIVRVGDKLATIHPYANIAWKVLTSVYQVSRKQQDTDEKLLKLVETMVEVYSFVSDVDSLIQKIQGVENKLALAIVKQTVECALFIQEYTANGFCNRAIRNTWTQADKKINDLSETLLRLRASFDGGLTIQTLFVSTKMLEKVEGLEQADTLKKLNPVDMNATLRIPCLPGTRQEILDDITGWLTVPSDSGNILWLSGVAGSGKSTISTTVSESFRALDRLGVFLFFDRNDQSRSHPNAVIRTIAYSLALFNPHIGSAISAAIQRDPAVVNAPMRTQFRELLLDPLQSAEQYIQGPILLILDALDECGDPDSRAVLLSLLSVDFPKLPQLFRVLITSRRESDIVDYFGSGFTNMYLDPGARSTTEDVELFLRHELFQIQQRKRLSPTWPGEHSIQSLVDLSGGLFVWASTAIRFMNGYRPDERLEILVAQKSTAGFNLDHLYSVALRNSGPWDTDKTFAQDAQAVLACVVLGKIPMSDRTIDMLLYSGQQGSANVLEYLGCVVHWSPGQEARTLHASFADYLTDTTRSGSEPWSIDPKTHHHALSLGCLRNLHHELRFNMCGLEDSHRRNADVIDMAQRVADKVSPQLLYSSCFWFTHVRETKFDNIILDAIEKLLLGQFLYWLEVLSILGRIPIGTSALAVAANYVKDQNADLEDFIADALRFVAAFGPAIATSAPHIYLSSLPFAPHGSKIAKRFGSMFPGTLKYQCPLGEDWPRIQKILQGHSNDVTCAHFSPDDTRIASGSLDNTVRVWDAQTGLLVIEPLDGHTGWVASIHFSRDGTRIVSGSWDNTLRVWDANTGALAAGPFEGHSQGVVSVSFSPDSTRVASGSLDKTVRVWDCETGVTVIGPLRGHTGIVSSVHFSPDGMRIASGASDRTVRVWDAQTGAAAVEPFRGHTDSVNSVHFSPTGTRIASGSEDHTVRVWDAQTGILLAGPFLGHIAPITSVVFSPDGTRIASGSKDMAVYIWSLQTGEITGTLEGHTDSVTSVDFSSDSGRIVSASDDGTVRVWDAQTGSGLPGRVDGHTSWVTSLQFSPNGTQIVSGSGDSTIRVWNARTGTPVTKAFGSTSAVISMDLSPDGARIASGSENNVCVWDAQTGTLLAGPFEGHTDAVCCVRFSPDGTRIASASQDQTVRVWGAEAGATVAGPFHAHSSLNSVHFSPDGSQVTSGTADNTTHVWDIETGMLIAEPFKGHTDWVASVQFSPDGTHIASGSRDNTVCVWDSQTGALVLGPLKGHTHSVHSVTFSPDGAWIASGSWDNTVRVWDSTSGSLVAGPFEGHTNSVLSVCFSPDSRLIASGSMDTTIRVWETKSSAAVPGPLGDYPSVDDGWILNSAGDLMFWVPPWLRDGLCLPHNTVVICSGGTTKLDLSQFAHGTAWQGCSDPNFRDMKIDTH</sequence>
<feature type="repeat" description="WD" evidence="3">
    <location>
        <begin position="1169"/>
        <end position="1210"/>
    </location>
</feature>
<dbReference type="Pfam" id="PF00400">
    <property type="entry name" value="WD40"/>
    <property type="match status" value="14"/>
</dbReference>
<keyword evidence="1 3" id="KW-0853">WD repeat</keyword>
<dbReference type="InterPro" id="IPR011047">
    <property type="entry name" value="Quinoprotein_ADH-like_sf"/>
</dbReference>
<evidence type="ECO:0000256" key="2">
    <source>
        <dbReference type="ARBA" id="ARBA00022737"/>
    </source>
</evidence>
<dbReference type="Gene3D" id="2.130.10.10">
    <property type="entry name" value="YVTN repeat-like/Quinoprotein amine dehydrogenase"/>
    <property type="match status" value="6"/>
</dbReference>
<feature type="repeat" description="WD" evidence="3">
    <location>
        <begin position="1296"/>
        <end position="1337"/>
    </location>
</feature>
<name>A0AAD6ZKE3_9AGAR</name>
<dbReference type="PROSITE" id="PS50004">
    <property type="entry name" value="C2"/>
    <property type="match status" value="1"/>
</dbReference>
<dbReference type="Gene3D" id="2.60.40.150">
    <property type="entry name" value="C2 domain"/>
    <property type="match status" value="1"/>
</dbReference>
<dbReference type="PROSITE" id="PS50294">
    <property type="entry name" value="WD_REPEATS_REGION"/>
    <property type="match status" value="13"/>
</dbReference>
<evidence type="ECO:0000259" key="4">
    <source>
        <dbReference type="PROSITE" id="PS50004"/>
    </source>
</evidence>
<feature type="repeat" description="WD" evidence="3">
    <location>
        <begin position="1084"/>
        <end position="1120"/>
    </location>
</feature>
<comment type="caution">
    <text evidence="5">The sequence shown here is derived from an EMBL/GenBank/DDBJ whole genome shotgun (WGS) entry which is preliminary data.</text>
</comment>
<feature type="repeat" description="WD" evidence="3">
    <location>
        <begin position="1343"/>
        <end position="1379"/>
    </location>
</feature>
<dbReference type="PRINTS" id="PR00320">
    <property type="entry name" value="GPROTEINBRPT"/>
</dbReference>
<evidence type="ECO:0000313" key="5">
    <source>
        <dbReference type="EMBL" id="KAJ7327462.1"/>
    </source>
</evidence>
<dbReference type="SUPFAM" id="SSF49562">
    <property type="entry name" value="C2 domain (Calcium/lipid-binding domain, CaLB)"/>
    <property type="match status" value="1"/>
</dbReference>
<protein>
    <submittedName>
        <fullName evidence="5">WD40 repeat-like protein</fullName>
    </submittedName>
</protein>
<dbReference type="Gene3D" id="3.40.50.300">
    <property type="entry name" value="P-loop containing nucleotide triphosphate hydrolases"/>
    <property type="match status" value="1"/>
</dbReference>
<feature type="domain" description="C2" evidence="4">
    <location>
        <begin position="1"/>
        <end position="106"/>
    </location>
</feature>
<dbReference type="Pfam" id="PF24883">
    <property type="entry name" value="NPHP3_N"/>
    <property type="match status" value="1"/>
</dbReference>
<dbReference type="InterPro" id="IPR015943">
    <property type="entry name" value="WD40/YVTN_repeat-like_dom_sf"/>
</dbReference>
<dbReference type="SUPFAM" id="SSF50978">
    <property type="entry name" value="WD40 repeat-like"/>
    <property type="match status" value="1"/>
</dbReference>
<feature type="repeat" description="WD" evidence="3">
    <location>
        <begin position="1424"/>
        <end position="1465"/>
    </location>
</feature>
<feature type="repeat" description="WD" evidence="3">
    <location>
        <begin position="912"/>
        <end position="953"/>
    </location>
</feature>
<gene>
    <name evidence="5" type="ORF">DFH08DRAFT_884568</name>
</gene>
<proteinExistence type="predicted"/>
<dbReference type="InterPro" id="IPR027417">
    <property type="entry name" value="P-loop_NTPase"/>
</dbReference>
<dbReference type="SMART" id="SM00320">
    <property type="entry name" value="WD40"/>
    <property type="match status" value="14"/>
</dbReference>
<feature type="repeat" description="WD" evidence="3">
    <location>
        <begin position="1381"/>
        <end position="1422"/>
    </location>
</feature>
<feature type="repeat" description="WD" evidence="3">
    <location>
        <begin position="1041"/>
        <end position="1082"/>
    </location>
</feature>
<dbReference type="PROSITE" id="PS50082">
    <property type="entry name" value="WD_REPEATS_2"/>
    <property type="match status" value="13"/>
</dbReference>
<dbReference type="InterPro" id="IPR035892">
    <property type="entry name" value="C2_domain_sf"/>
</dbReference>
<keyword evidence="6" id="KW-1185">Reference proteome</keyword>
<dbReference type="InterPro" id="IPR019775">
    <property type="entry name" value="WD40_repeat_CS"/>
</dbReference>
<dbReference type="InterPro" id="IPR036322">
    <property type="entry name" value="WD40_repeat_dom_sf"/>
</dbReference>
<dbReference type="InterPro" id="IPR001680">
    <property type="entry name" value="WD40_rpt"/>
</dbReference>
<dbReference type="Proteomes" id="UP001218218">
    <property type="component" value="Unassembled WGS sequence"/>
</dbReference>
<dbReference type="PANTHER" id="PTHR44129">
    <property type="entry name" value="WD REPEAT-CONTAINING PROTEIN POP1"/>
    <property type="match status" value="1"/>
</dbReference>
<dbReference type="SUPFAM" id="SSF50965">
    <property type="entry name" value="Galactose oxidase, central domain"/>
    <property type="match status" value="1"/>
</dbReference>
<feature type="repeat" description="WD" evidence="3">
    <location>
        <begin position="998"/>
        <end position="1039"/>
    </location>
</feature>
<keyword evidence="2" id="KW-0677">Repeat</keyword>
<reference evidence="5" key="1">
    <citation type="submission" date="2023-03" db="EMBL/GenBank/DDBJ databases">
        <title>Massive genome expansion in bonnet fungi (Mycena s.s.) driven by repeated elements and novel gene families across ecological guilds.</title>
        <authorList>
            <consortium name="Lawrence Berkeley National Laboratory"/>
            <person name="Harder C.B."/>
            <person name="Miyauchi S."/>
            <person name="Viragh M."/>
            <person name="Kuo A."/>
            <person name="Thoen E."/>
            <person name="Andreopoulos B."/>
            <person name="Lu D."/>
            <person name="Skrede I."/>
            <person name="Drula E."/>
            <person name="Henrissat B."/>
            <person name="Morin E."/>
            <person name="Kohler A."/>
            <person name="Barry K."/>
            <person name="LaButti K."/>
            <person name="Morin E."/>
            <person name="Salamov A."/>
            <person name="Lipzen A."/>
            <person name="Mereny Z."/>
            <person name="Hegedus B."/>
            <person name="Baldrian P."/>
            <person name="Stursova M."/>
            <person name="Weitz H."/>
            <person name="Taylor A."/>
            <person name="Grigoriev I.V."/>
            <person name="Nagy L.G."/>
            <person name="Martin F."/>
            <person name="Kauserud H."/>
        </authorList>
    </citation>
    <scope>NUCLEOTIDE SEQUENCE</scope>
    <source>
        <strain evidence="5">CBHHK002</strain>
    </source>
</reference>
<evidence type="ECO:0000256" key="3">
    <source>
        <dbReference type="PROSITE-ProRule" id="PRU00221"/>
    </source>
</evidence>
<feature type="repeat" description="WD" evidence="3">
    <location>
        <begin position="955"/>
        <end position="996"/>
    </location>
</feature>
<dbReference type="EMBL" id="JARIHO010000041">
    <property type="protein sequence ID" value="KAJ7327462.1"/>
    <property type="molecule type" value="Genomic_DNA"/>
</dbReference>
<dbReference type="CDD" id="cd00200">
    <property type="entry name" value="WD40"/>
    <property type="match status" value="2"/>
</dbReference>
<dbReference type="InterPro" id="IPR011043">
    <property type="entry name" value="Gal_Oxase/kelch_b-propeller"/>
</dbReference>
<dbReference type="InterPro" id="IPR020472">
    <property type="entry name" value="WD40_PAC1"/>
</dbReference>
<evidence type="ECO:0000313" key="6">
    <source>
        <dbReference type="Proteomes" id="UP001218218"/>
    </source>
</evidence>
<feature type="repeat" description="WD" evidence="3">
    <location>
        <begin position="1212"/>
        <end position="1253"/>
    </location>
</feature>
<feature type="repeat" description="WD" evidence="3">
    <location>
        <begin position="1127"/>
        <end position="1168"/>
    </location>
</feature>
<organism evidence="5 6">
    <name type="scientific">Mycena albidolilacea</name>
    <dbReference type="NCBI Taxonomy" id="1033008"/>
    <lineage>
        <taxon>Eukaryota</taxon>
        <taxon>Fungi</taxon>
        <taxon>Dikarya</taxon>
        <taxon>Basidiomycota</taxon>
        <taxon>Agaricomycotina</taxon>
        <taxon>Agaricomycetes</taxon>
        <taxon>Agaricomycetidae</taxon>
        <taxon>Agaricales</taxon>
        <taxon>Marasmiineae</taxon>
        <taxon>Mycenaceae</taxon>
        <taxon>Mycena</taxon>
    </lineage>
</organism>
<dbReference type="InterPro" id="IPR050349">
    <property type="entry name" value="WD_LIS1/nudF_dynein_reg"/>
</dbReference>
<feature type="repeat" description="WD" evidence="3">
    <location>
        <begin position="1467"/>
        <end position="1508"/>
    </location>
</feature>
<dbReference type="CDD" id="cd00030">
    <property type="entry name" value="C2"/>
    <property type="match status" value="1"/>
</dbReference>
<dbReference type="SUPFAM" id="SSF52540">
    <property type="entry name" value="P-loop containing nucleoside triphosphate hydrolases"/>
    <property type="match status" value="1"/>
</dbReference>
<evidence type="ECO:0000256" key="1">
    <source>
        <dbReference type="ARBA" id="ARBA00022574"/>
    </source>
</evidence>